<organism evidence="2 3">
    <name type="scientific">Cystoisospora suis</name>
    <dbReference type="NCBI Taxonomy" id="483139"/>
    <lineage>
        <taxon>Eukaryota</taxon>
        <taxon>Sar</taxon>
        <taxon>Alveolata</taxon>
        <taxon>Apicomplexa</taxon>
        <taxon>Conoidasida</taxon>
        <taxon>Coccidia</taxon>
        <taxon>Eucoccidiorida</taxon>
        <taxon>Eimeriorina</taxon>
        <taxon>Sarcocystidae</taxon>
        <taxon>Cystoisospora</taxon>
    </lineage>
</organism>
<comment type="caution">
    <text evidence="2">The sequence shown here is derived from an EMBL/GenBank/DDBJ whole genome shotgun (WGS) entry which is preliminary data.</text>
</comment>
<sequence length="600" mass="67807">MERNKCLSRYTRGVHTPSESFRSPYAYQVLRQSLLQTPDWHFLEPCFLSYHSSHHPFSSSTSSLSSSPRAHPSASSENSSLSSLRRDHLPLLANERHPPVITSGPLLLARRFVPHPPPSPTACEIPRGEEEEEKKKKTEATCNSSSSSSNHRTYHDEGTPSAQKRRRLDEMSSSSDCEESCSLLQSSSAFFSFSSSSLLPSSSFSNSSSSALFPRPSCLFPHSCVSPHVFPSSVCPNCRFFFSQTSGLSPSPSFNYRNPFISSTWHMRDYLLLPCLSSDLVPLTFLLNALYAVSEQPIMASQYERERRRKRRGGQEMKREGKIDVTPEDNSNVKKKEEGETVELGREREENDGSGDKEEKQITKRFGKKRRKEENRVGMDEEEKKGEKEDKDEDEGWREGEEEKEEERMKRLSVRENYARILHEDQEEDEEEEESRDQNMDCLSPSLISDQGECMNRFKSSSFFSDLFPSPSALPPACLLACISDERSPSFASSDQTSLHSNKRKVTPHTHEVPSSSPSPSSSLSPSLSPSSLSPSSSLYHFDDLVLPGEKRTATEEGFPTPPLDAKKRIFLELKFVDFAALKRHVCMKKPSSQRQISRE</sequence>
<dbReference type="VEuPathDB" id="ToxoDB:CSUI_003972"/>
<evidence type="ECO:0000256" key="1">
    <source>
        <dbReference type="SAM" id="MobiDB-lite"/>
    </source>
</evidence>
<proteinExistence type="predicted"/>
<protein>
    <submittedName>
        <fullName evidence="2">Uncharacterized protein</fullName>
    </submittedName>
</protein>
<accession>A0A2C6KDS1</accession>
<dbReference type="Proteomes" id="UP000221165">
    <property type="component" value="Unassembled WGS sequence"/>
</dbReference>
<feature type="compositionally biased region" description="Basic and acidic residues" evidence="1">
    <location>
        <begin position="372"/>
        <end position="389"/>
    </location>
</feature>
<feature type="region of interest" description="Disordered" evidence="1">
    <location>
        <begin position="488"/>
        <end position="537"/>
    </location>
</feature>
<feature type="compositionally biased region" description="Polar residues" evidence="1">
    <location>
        <begin position="490"/>
        <end position="500"/>
    </location>
</feature>
<feature type="region of interest" description="Disordered" evidence="1">
    <location>
        <begin position="111"/>
        <end position="170"/>
    </location>
</feature>
<feature type="compositionally biased region" description="Acidic residues" evidence="1">
    <location>
        <begin position="425"/>
        <end position="435"/>
    </location>
</feature>
<name>A0A2C6KDS1_9APIC</name>
<evidence type="ECO:0000313" key="2">
    <source>
        <dbReference type="EMBL" id="PHJ22181.1"/>
    </source>
</evidence>
<feature type="region of interest" description="Disordered" evidence="1">
    <location>
        <begin position="58"/>
        <end position="83"/>
    </location>
</feature>
<reference evidence="2 3" key="1">
    <citation type="journal article" date="2017" name="Int. J. Parasitol.">
        <title>The genome of the protozoan parasite Cystoisospora suis and a reverse vaccinology approach to identify vaccine candidates.</title>
        <authorList>
            <person name="Palmieri N."/>
            <person name="Shrestha A."/>
            <person name="Ruttkowski B."/>
            <person name="Beck T."/>
            <person name="Vogl C."/>
            <person name="Tomley F."/>
            <person name="Blake D.P."/>
            <person name="Joachim A."/>
        </authorList>
    </citation>
    <scope>NUCLEOTIDE SEQUENCE [LARGE SCALE GENOMIC DNA]</scope>
    <source>
        <strain evidence="2 3">Wien I</strain>
    </source>
</reference>
<feature type="compositionally biased region" description="Basic and acidic residues" evidence="1">
    <location>
        <begin position="397"/>
        <end position="424"/>
    </location>
</feature>
<dbReference type="RefSeq" id="XP_067923858.1">
    <property type="nucleotide sequence ID" value="XM_068064167.1"/>
</dbReference>
<dbReference type="EMBL" id="MIGC01001790">
    <property type="protein sequence ID" value="PHJ22181.1"/>
    <property type="molecule type" value="Genomic_DNA"/>
</dbReference>
<dbReference type="GeneID" id="94427378"/>
<dbReference type="AlphaFoldDB" id="A0A2C6KDS1"/>
<feature type="compositionally biased region" description="Low complexity" evidence="1">
    <location>
        <begin position="514"/>
        <end position="537"/>
    </location>
</feature>
<evidence type="ECO:0000313" key="3">
    <source>
        <dbReference type="Proteomes" id="UP000221165"/>
    </source>
</evidence>
<feature type="region of interest" description="Disordered" evidence="1">
    <location>
        <begin position="304"/>
        <end position="448"/>
    </location>
</feature>
<gene>
    <name evidence="2" type="ORF">CSUI_003972</name>
</gene>
<feature type="compositionally biased region" description="Basic and acidic residues" evidence="1">
    <location>
        <begin position="313"/>
        <end position="362"/>
    </location>
</feature>
<keyword evidence="3" id="KW-1185">Reference proteome</keyword>